<dbReference type="Pfam" id="PF00170">
    <property type="entry name" value="bZIP_1"/>
    <property type="match status" value="1"/>
</dbReference>
<dbReference type="Gene3D" id="1.20.5.170">
    <property type="match status" value="1"/>
</dbReference>
<dbReference type="InterPro" id="IPR046347">
    <property type="entry name" value="bZIP_sf"/>
</dbReference>
<dbReference type="InterPro" id="IPR004827">
    <property type="entry name" value="bZIP"/>
</dbReference>
<dbReference type="SMART" id="SM00338">
    <property type="entry name" value="BRLZ"/>
    <property type="match status" value="1"/>
</dbReference>
<protein>
    <recommendedName>
        <fullName evidence="1">BZIP domain-containing protein</fullName>
    </recommendedName>
</protein>
<evidence type="ECO:0000313" key="3">
    <source>
        <dbReference type="Proteomes" id="UP000000267"/>
    </source>
</evidence>
<dbReference type="RefSeq" id="XP_001643251.1">
    <property type="nucleotide sequence ID" value="XM_001643201.1"/>
</dbReference>
<name>A7TQP8_VANPO</name>
<dbReference type="Proteomes" id="UP000000267">
    <property type="component" value="Unassembled WGS sequence"/>
</dbReference>
<dbReference type="SUPFAM" id="SSF57959">
    <property type="entry name" value="Leucine zipper domain"/>
    <property type="match status" value="1"/>
</dbReference>
<sequence length="317" mass="37393">MNNSYIQDNCLLRQTTAPIPSEYLKLMAEQYSELAQIREYNQQPFYYESNEIDRISGNIYDNGRVVETPSDTEYKLNDTPNMMDFYPSNNTFDSDNSTICSENEEVPKSQLEVNLFAKAFNQSYLSLVDREAMNYEVPYAKIKNEESSPKISKLEIIPSKLSNFEVKRKSPSSKKPVLKTLIFKNNNEQIARSCRNKYLKSDTNSLNKIKKRKLVLDEERRAYLLEKNRAAASKCRRKKKIEELQLKTDVARMSKENIFLKNRIQYYEKWMVEFQIFLREHLKSCMFDDNTNSMVNEFLQNYNPDIYNFSNDTTGYC</sequence>
<dbReference type="STRING" id="436907.A7TQP8"/>
<accession>A7TQP8</accession>
<evidence type="ECO:0000259" key="1">
    <source>
        <dbReference type="PROSITE" id="PS50217"/>
    </source>
</evidence>
<dbReference type="PROSITE" id="PS50217">
    <property type="entry name" value="BZIP"/>
    <property type="match status" value="1"/>
</dbReference>
<gene>
    <name evidence="2" type="ORF">Kpol_1063p3</name>
</gene>
<dbReference type="GeneID" id="5543478"/>
<evidence type="ECO:0000313" key="2">
    <source>
        <dbReference type="EMBL" id="EDO15393.1"/>
    </source>
</evidence>
<reference evidence="2 3" key="1">
    <citation type="journal article" date="2007" name="Proc. Natl. Acad. Sci. U.S.A.">
        <title>Independent sorting-out of thousands of duplicated gene pairs in two yeast species descended from a whole-genome duplication.</title>
        <authorList>
            <person name="Scannell D.R."/>
            <person name="Frank A.C."/>
            <person name="Conant G.C."/>
            <person name="Byrne K.P."/>
            <person name="Woolfit M."/>
            <person name="Wolfe K.H."/>
        </authorList>
    </citation>
    <scope>NUCLEOTIDE SEQUENCE [LARGE SCALE GENOMIC DNA]</scope>
    <source>
        <strain evidence="3">ATCC 22028 / DSM 70294 / BCRC 21397 / CBS 2163 / NBRC 10782 / NRRL Y-8283 / UCD 57-17</strain>
    </source>
</reference>
<dbReference type="AlphaFoldDB" id="A7TQP8"/>
<keyword evidence="3" id="KW-1185">Reference proteome</keyword>
<organism evidence="3">
    <name type="scientific">Vanderwaltozyma polyspora (strain ATCC 22028 / DSM 70294 / BCRC 21397 / CBS 2163 / NBRC 10782 / NRRL Y-8283 / UCD 57-17)</name>
    <name type="common">Kluyveromyces polysporus</name>
    <dbReference type="NCBI Taxonomy" id="436907"/>
    <lineage>
        <taxon>Eukaryota</taxon>
        <taxon>Fungi</taxon>
        <taxon>Dikarya</taxon>
        <taxon>Ascomycota</taxon>
        <taxon>Saccharomycotina</taxon>
        <taxon>Saccharomycetes</taxon>
        <taxon>Saccharomycetales</taxon>
        <taxon>Saccharomycetaceae</taxon>
        <taxon>Vanderwaltozyma</taxon>
    </lineage>
</organism>
<dbReference type="InParanoid" id="A7TQP8"/>
<dbReference type="eggNOG" id="KOG1414">
    <property type="taxonomic scope" value="Eukaryota"/>
</dbReference>
<feature type="domain" description="BZIP" evidence="1">
    <location>
        <begin position="218"/>
        <end position="281"/>
    </location>
</feature>
<dbReference type="KEGG" id="vpo:Kpol_1063p3"/>
<proteinExistence type="predicted"/>
<dbReference type="HOGENOM" id="CLU_877724_0_0_1"/>
<dbReference type="CDD" id="cd14687">
    <property type="entry name" value="bZIP_ATF2"/>
    <property type="match status" value="1"/>
</dbReference>
<dbReference type="EMBL" id="DS480462">
    <property type="protein sequence ID" value="EDO15393.1"/>
    <property type="molecule type" value="Genomic_DNA"/>
</dbReference>
<dbReference type="GO" id="GO:0003700">
    <property type="term" value="F:DNA-binding transcription factor activity"/>
    <property type="evidence" value="ECO:0007669"/>
    <property type="project" value="InterPro"/>
</dbReference>